<dbReference type="Gene3D" id="1.25.40.10">
    <property type="entry name" value="Tetratricopeptide repeat domain"/>
    <property type="match status" value="1"/>
</dbReference>
<protein>
    <submittedName>
        <fullName evidence="1">Uncharacterized protein</fullName>
    </submittedName>
</protein>
<evidence type="ECO:0000313" key="1">
    <source>
        <dbReference type="EMBL" id="KAK6931589.1"/>
    </source>
</evidence>
<sequence length="99" mass="11392">MNTSREGTEVGDGDLMEKATRAVDDLYNLRDTYFPANPDDKISKLDIQVRLALQILDSIPFEQRKSPAWRATYEFLQGKILDVYPDYRKEAEVHLSKAV</sequence>
<gene>
    <name evidence="1" type="ORF">RJ641_003382</name>
</gene>
<accession>A0AAN8Z9D1</accession>
<name>A0AAN8Z9D1_9MAGN</name>
<dbReference type="AlphaFoldDB" id="A0AAN8Z9D1"/>
<comment type="caution">
    <text evidence="1">The sequence shown here is derived from an EMBL/GenBank/DDBJ whole genome shotgun (WGS) entry which is preliminary data.</text>
</comment>
<proteinExistence type="predicted"/>
<reference evidence="1 2" key="1">
    <citation type="submission" date="2023-12" db="EMBL/GenBank/DDBJ databases">
        <title>A high-quality genome assembly for Dillenia turbinata (Dilleniales).</title>
        <authorList>
            <person name="Chanderbali A."/>
        </authorList>
    </citation>
    <scope>NUCLEOTIDE SEQUENCE [LARGE SCALE GENOMIC DNA]</scope>
    <source>
        <strain evidence="1">LSX21</strain>
        <tissue evidence="1">Leaf</tissue>
    </source>
</reference>
<evidence type="ECO:0000313" key="2">
    <source>
        <dbReference type="Proteomes" id="UP001370490"/>
    </source>
</evidence>
<keyword evidence="2" id="KW-1185">Reference proteome</keyword>
<dbReference type="Proteomes" id="UP001370490">
    <property type="component" value="Unassembled WGS sequence"/>
</dbReference>
<dbReference type="InterPro" id="IPR011990">
    <property type="entry name" value="TPR-like_helical_dom_sf"/>
</dbReference>
<organism evidence="1 2">
    <name type="scientific">Dillenia turbinata</name>
    <dbReference type="NCBI Taxonomy" id="194707"/>
    <lineage>
        <taxon>Eukaryota</taxon>
        <taxon>Viridiplantae</taxon>
        <taxon>Streptophyta</taxon>
        <taxon>Embryophyta</taxon>
        <taxon>Tracheophyta</taxon>
        <taxon>Spermatophyta</taxon>
        <taxon>Magnoliopsida</taxon>
        <taxon>eudicotyledons</taxon>
        <taxon>Gunneridae</taxon>
        <taxon>Pentapetalae</taxon>
        <taxon>Dilleniales</taxon>
        <taxon>Dilleniaceae</taxon>
        <taxon>Dillenia</taxon>
    </lineage>
</organism>
<dbReference type="EMBL" id="JBAMMX010000011">
    <property type="protein sequence ID" value="KAK6931589.1"/>
    <property type="molecule type" value="Genomic_DNA"/>
</dbReference>